<sequence>MSDTTTALLEDLTLGQQRLADGMDVFYSLWAGAMVFGMQCGFAMLCAGSLRSKNAKNIMLQNILDACGGALGFFICGYAFAFGSNGKFIGSSEGLFALSGVIAGTDLIDFFFQFAFAASAATIVAGTIAERCKMSAYFCYALALTAFVYPVVVHAVWNSDGFLSIANENPLRGVGMIDFAGSGVVHMTGGMCALIGAIILGPRIGRFYDENGKPLDTPATFAPHSVSLQILGTFILWFGWYGFNAGSTLGISAEGYADVAALAAVNTTLSGACAAVSAIFLDAIFYYQETGEVHYDLTMAMNGSLTGLVGVTGACACVEPWAACVIGLVSGFTYCLGSILLVKLKIDDAVDGVPVHLFGGIWGCIATGLFASPRRTVTAFGASMQNFGWFYSWGRGSGDANLLLVEFIGILFVAGWTLLIMVPFFSLLDFFGLFRVDVLEEMVGMDESRHKGSAYNIEDIDREHMDRLEQSRHGKKNNLDISGSDA</sequence>
<comment type="similarity">
    <text evidence="2 8">Belongs to the ammonia transporter channel (TC 1.A.11.2) family.</text>
</comment>
<organism evidence="11 12">
    <name type="scientific">Chaetoceros tenuissimus</name>
    <dbReference type="NCBI Taxonomy" id="426638"/>
    <lineage>
        <taxon>Eukaryota</taxon>
        <taxon>Sar</taxon>
        <taxon>Stramenopiles</taxon>
        <taxon>Ochrophyta</taxon>
        <taxon>Bacillariophyta</taxon>
        <taxon>Coscinodiscophyceae</taxon>
        <taxon>Chaetocerotophycidae</taxon>
        <taxon>Chaetocerotales</taxon>
        <taxon>Chaetocerotaceae</taxon>
        <taxon>Chaetoceros</taxon>
    </lineage>
</organism>
<feature type="domain" description="Ammonium transporter AmtB-like" evidence="10">
    <location>
        <begin position="29"/>
        <end position="455"/>
    </location>
</feature>
<feature type="transmembrane region" description="Helical" evidence="8">
    <location>
        <begin position="137"/>
        <end position="157"/>
    </location>
</feature>
<proteinExistence type="inferred from homology"/>
<feature type="region of interest" description="Disordered" evidence="9">
    <location>
        <begin position="467"/>
        <end position="486"/>
    </location>
</feature>
<keyword evidence="12" id="KW-1185">Reference proteome</keyword>
<feature type="transmembrane region" description="Helical" evidence="8">
    <location>
        <begin position="402"/>
        <end position="425"/>
    </location>
</feature>
<feature type="transmembrane region" description="Helical" evidence="8">
    <location>
        <begin position="95"/>
        <end position="125"/>
    </location>
</feature>
<feature type="transmembrane region" description="Helical" evidence="8">
    <location>
        <begin position="177"/>
        <end position="200"/>
    </location>
</feature>
<dbReference type="AlphaFoldDB" id="A0AAD3D6N4"/>
<evidence type="ECO:0000259" key="10">
    <source>
        <dbReference type="Pfam" id="PF00909"/>
    </source>
</evidence>
<evidence type="ECO:0000256" key="4">
    <source>
        <dbReference type="ARBA" id="ARBA00022692"/>
    </source>
</evidence>
<dbReference type="GO" id="GO:0097272">
    <property type="term" value="P:ammonium homeostasis"/>
    <property type="evidence" value="ECO:0007669"/>
    <property type="project" value="TreeGrafter"/>
</dbReference>
<accession>A0AAD3D6N4</accession>
<name>A0AAD3D6N4_9STRA</name>
<keyword evidence="4 8" id="KW-0812">Transmembrane</keyword>
<keyword evidence="3 8" id="KW-0813">Transport</keyword>
<feature type="transmembrane region" description="Helical" evidence="8">
    <location>
        <begin position="221"/>
        <end position="240"/>
    </location>
</feature>
<evidence type="ECO:0000256" key="1">
    <source>
        <dbReference type="ARBA" id="ARBA00004141"/>
    </source>
</evidence>
<dbReference type="GO" id="GO:0008519">
    <property type="term" value="F:ammonium channel activity"/>
    <property type="evidence" value="ECO:0007669"/>
    <property type="project" value="InterPro"/>
</dbReference>
<feature type="transmembrane region" description="Helical" evidence="8">
    <location>
        <begin position="260"/>
        <end position="281"/>
    </location>
</feature>
<evidence type="ECO:0000256" key="6">
    <source>
        <dbReference type="ARBA" id="ARBA00023136"/>
    </source>
</evidence>
<feature type="transmembrane region" description="Helical" evidence="8">
    <location>
        <begin position="62"/>
        <end position="83"/>
    </location>
</feature>
<gene>
    <name evidence="11" type="ORF">CTEN210_15302</name>
</gene>
<dbReference type="GO" id="GO:0005886">
    <property type="term" value="C:plasma membrane"/>
    <property type="evidence" value="ECO:0007669"/>
    <property type="project" value="UniProtKB-SubCell"/>
</dbReference>
<dbReference type="InterPro" id="IPR024041">
    <property type="entry name" value="NH4_transpt_AmtB-like_dom"/>
</dbReference>
<evidence type="ECO:0000313" key="11">
    <source>
        <dbReference type="EMBL" id="GFH58826.1"/>
    </source>
</evidence>
<dbReference type="Pfam" id="PF00909">
    <property type="entry name" value="Ammonium_transp"/>
    <property type="match status" value="1"/>
</dbReference>
<dbReference type="Proteomes" id="UP001054902">
    <property type="component" value="Unassembled WGS sequence"/>
</dbReference>
<dbReference type="Gene3D" id="1.10.3430.10">
    <property type="entry name" value="Ammonium transporter AmtB like domains"/>
    <property type="match status" value="1"/>
</dbReference>
<evidence type="ECO:0000256" key="8">
    <source>
        <dbReference type="RuleBase" id="RU362002"/>
    </source>
</evidence>
<evidence type="ECO:0000313" key="12">
    <source>
        <dbReference type="Proteomes" id="UP001054902"/>
    </source>
</evidence>
<evidence type="ECO:0000256" key="2">
    <source>
        <dbReference type="ARBA" id="ARBA00005887"/>
    </source>
</evidence>
<dbReference type="SUPFAM" id="SSF111352">
    <property type="entry name" value="Ammonium transporter"/>
    <property type="match status" value="1"/>
</dbReference>
<dbReference type="InterPro" id="IPR001905">
    <property type="entry name" value="Ammonium_transpt"/>
</dbReference>
<evidence type="ECO:0000256" key="9">
    <source>
        <dbReference type="SAM" id="MobiDB-lite"/>
    </source>
</evidence>
<feature type="transmembrane region" description="Helical" evidence="8">
    <location>
        <begin position="320"/>
        <end position="341"/>
    </location>
</feature>
<dbReference type="NCBIfam" id="TIGR00836">
    <property type="entry name" value="amt"/>
    <property type="match status" value="1"/>
</dbReference>
<dbReference type="InterPro" id="IPR018047">
    <property type="entry name" value="Ammonium_transpt_CS"/>
</dbReference>
<comment type="caution">
    <text evidence="11">The sequence shown here is derived from an EMBL/GenBank/DDBJ whole genome shotgun (WGS) entry which is preliminary data.</text>
</comment>
<evidence type="ECO:0000256" key="7">
    <source>
        <dbReference type="ARBA" id="ARBA00023177"/>
    </source>
</evidence>
<protein>
    <recommendedName>
        <fullName evidence="8">Ammonium transporter</fullName>
    </recommendedName>
</protein>
<feature type="transmembrane region" description="Helical" evidence="8">
    <location>
        <begin position="27"/>
        <end position="50"/>
    </location>
</feature>
<evidence type="ECO:0000256" key="5">
    <source>
        <dbReference type="ARBA" id="ARBA00022989"/>
    </source>
</evidence>
<dbReference type="FunFam" id="1.10.3430.10:FF:000016">
    <property type="entry name" value="Ammonium transporter"/>
    <property type="match status" value="1"/>
</dbReference>
<keyword evidence="5 8" id="KW-1133">Transmembrane helix</keyword>
<dbReference type="PROSITE" id="PS01219">
    <property type="entry name" value="AMMONIUM_TRANSP"/>
    <property type="match status" value="1"/>
</dbReference>
<feature type="transmembrane region" description="Helical" evidence="8">
    <location>
        <begin position="353"/>
        <end position="371"/>
    </location>
</feature>
<keyword evidence="6 8" id="KW-0472">Membrane</keyword>
<dbReference type="PANTHER" id="PTHR11730:SF6">
    <property type="entry name" value="AMMONIUM TRANSPORTER"/>
    <property type="match status" value="1"/>
</dbReference>
<reference evidence="11 12" key="1">
    <citation type="journal article" date="2021" name="Sci. Rep.">
        <title>The genome of the diatom Chaetoceros tenuissimus carries an ancient integrated fragment of an extant virus.</title>
        <authorList>
            <person name="Hongo Y."/>
            <person name="Kimura K."/>
            <person name="Takaki Y."/>
            <person name="Yoshida Y."/>
            <person name="Baba S."/>
            <person name="Kobayashi G."/>
            <person name="Nagasaki K."/>
            <person name="Hano T."/>
            <person name="Tomaru Y."/>
        </authorList>
    </citation>
    <scope>NUCLEOTIDE SEQUENCE [LARGE SCALE GENOMIC DNA]</scope>
    <source>
        <strain evidence="11 12">NIES-3715</strain>
    </source>
</reference>
<keyword evidence="7 8" id="KW-0924">Ammonia transport</keyword>
<dbReference type="InterPro" id="IPR029020">
    <property type="entry name" value="Ammonium/urea_transptr"/>
</dbReference>
<comment type="subcellular location">
    <subcellularLocation>
        <location evidence="8">Cell membrane</location>
        <topology evidence="8">Multi-pass membrane protein</topology>
    </subcellularLocation>
    <subcellularLocation>
        <location evidence="1">Membrane</location>
        <topology evidence="1">Multi-pass membrane protein</topology>
    </subcellularLocation>
</comment>
<dbReference type="PANTHER" id="PTHR11730">
    <property type="entry name" value="AMMONIUM TRANSPORTER"/>
    <property type="match status" value="1"/>
</dbReference>
<dbReference type="EMBL" id="BLLK01000062">
    <property type="protein sequence ID" value="GFH58826.1"/>
    <property type="molecule type" value="Genomic_DNA"/>
</dbReference>
<evidence type="ECO:0000256" key="3">
    <source>
        <dbReference type="ARBA" id="ARBA00022448"/>
    </source>
</evidence>